<evidence type="ECO:0000313" key="10">
    <source>
        <dbReference type="EMBL" id="KAF2093703.1"/>
    </source>
</evidence>
<dbReference type="CDD" id="cd17502">
    <property type="entry name" value="MFS_Azr1_MDR_like"/>
    <property type="match status" value="1"/>
</dbReference>
<comment type="caution">
    <text evidence="10">The sequence shown here is derived from an EMBL/GenBank/DDBJ whole genome shotgun (WGS) entry which is preliminary data.</text>
</comment>
<evidence type="ECO:0000256" key="2">
    <source>
        <dbReference type="ARBA" id="ARBA00007520"/>
    </source>
</evidence>
<keyword evidence="11" id="KW-1185">Reference proteome</keyword>
<feature type="transmembrane region" description="Helical" evidence="8">
    <location>
        <begin position="357"/>
        <end position="380"/>
    </location>
</feature>
<feature type="transmembrane region" description="Helical" evidence="8">
    <location>
        <begin position="252"/>
        <end position="272"/>
    </location>
</feature>
<dbReference type="GO" id="GO:0022857">
    <property type="term" value="F:transmembrane transporter activity"/>
    <property type="evidence" value="ECO:0007669"/>
    <property type="project" value="InterPro"/>
</dbReference>
<name>A0A9P4M1L7_9PEZI</name>
<dbReference type="PROSITE" id="PS50850">
    <property type="entry name" value="MFS"/>
    <property type="match status" value="1"/>
</dbReference>
<dbReference type="Gene3D" id="1.20.1720.10">
    <property type="entry name" value="Multidrug resistance protein D"/>
    <property type="match status" value="1"/>
</dbReference>
<dbReference type="PRINTS" id="PR01036">
    <property type="entry name" value="TCRTETB"/>
</dbReference>
<feature type="transmembrane region" description="Helical" evidence="8">
    <location>
        <begin position="324"/>
        <end position="345"/>
    </location>
</feature>
<organism evidence="10 11">
    <name type="scientific">Rhizodiscina lignyota</name>
    <dbReference type="NCBI Taxonomy" id="1504668"/>
    <lineage>
        <taxon>Eukaryota</taxon>
        <taxon>Fungi</taxon>
        <taxon>Dikarya</taxon>
        <taxon>Ascomycota</taxon>
        <taxon>Pezizomycotina</taxon>
        <taxon>Dothideomycetes</taxon>
        <taxon>Pleosporomycetidae</taxon>
        <taxon>Aulographales</taxon>
        <taxon>Rhizodiscinaceae</taxon>
        <taxon>Rhizodiscina</taxon>
    </lineage>
</organism>
<dbReference type="GO" id="GO:0005886">
    <property type="term" value="C:plasma membrane"/>
    <property type="evidence" value="ECO:0007669"/>
    <property type="project" value="UniProtKB-SubCell"/>
</dbReference>
<gene>
    <name evidence="10" type="ORF">NA57DRAFT_81205</name>
</gene>
<accession>A0A9P4M1L7</accession>
<dbReference type="Proteomes" id="UP000799772">
    <property type="component" value="Unassembled WGS sequence"/>
</dbReference>
<keyword evidence="5 8" id="KW-1133">Transmembrane helix</keyword>
<feature type="transmembrane region" description="Helical" evidence="8">
    <location>
        <begin position="284"/>
        <end position="303"/>
    </location>
</feature>
<feature type="transmembrane region" description="Helical" evidence="8">
    <location>
        <begin position="418"/>
        <end position="439"/>
    </location>
</feature>
<dbReference type="PANTHER" id="PTHR23501:SF102">
    <property type="entry name" value="DRUG TRANSPORTER, PUTATIVE (AFU_ORTHOLOGUE AFUA_3G08530)-RELATED"/>
    <property type="match status" value="1"/>
</dbReference>
<dbReference type="InterPro" id="IPR020846">
    <property type="entry name" value="MFS_dom"/>
</dbReference>
<protein>
    <submittedName>
        <fullName evidence="10">MFS general substrate transporter</fullName>
    </submittedName>
</protein>
<comment type="subcellular location">
    <subcellularLocation>
        <location evidence="1">Cell membrane</location>
        <topology evidence="1">Multi-pass membrane protein</topology>
    </subcellularLocation>
</comment>
<evidence type="ECO:0000313" key="11">
    <source>
        <dbReference type="Proteomes" id="UP000799772"/>
    </source>
</evidence>
<sequence>MSADAGDQAAANERDEIAPQASRTGYGTLEQQDRGSSGFDSLPRAQLSIADNQNERSALQTFLIMLALWLSVFVAALDTTIISTALTTITNEFRSSAGYIWVPSAFMVAAAAATPTWGKWSDIWGRRPVFLLATAVFFVGSLICALAKNMAMLIAGRAIQGVAAGGLITLTEIVISDLFSMRERAKYYGLIGTVWAFASGLGPVVGGALSEKVSWRWCFYINLPITGLTFAILLFFLDLQTPRTPLIEGLKAIDWLGSLSSAGGTVMILLGLQFGGVEHPWKSVIVICLVIFGGITFTLFIAIEWKVSRYPIMPVRLFKSISNAASLLACFFHGVVYVTAAYYLALYFQAVLGSSPILAGVWLLPYALALALGSVATGAYIDQTGCYLDTLRVGFFLMTLGTGLFIDLPETRSWAKIIIYQILGGAGGGPGFQAPLLAFQAGVSISDRGTATNVFGFIRYLANAVGVSIGAIIVQNGVENRADTIRQSLGDAAEKILSGGSATANIPVIRTLPVAQQGVVHHVFNQALRNVWILLTVLSAASFGLVFFIDHIMLSAEHEIVRTGLDVEEERRKENEGQTQPAEVQN</sequence>
<feature type="transmembrane region" description="Helical" evidence="8">
    <location>
        <begin position="62"/>
        <end position="86"/>
    </location>
</feature>
<feature type="domain" description="Major facilitator superfamily (MFS) profile" evidence="9">
    <location>
        <begin position="64"/>
        <end position="554"/>
    </location>
</feature>
<keyword evidence="4 8" id="KW-0812">Transmembrane</keyword>
<dbReference type="Gene3D" id="1.20.1250.20">
    <property type="entry name" value="MFS general substrate transporter like domains"/>
    <property type="match status" value="1"/>
</dbReference>
<dbReference type="InterPro" id="IPR011701">
    <property type="entry name" value="MFS"/>
</dbReference>
<comment type="similarity">
    <text evidence="2">Belongs to the major facilitator superfamily. TCR/Tet family.</text>
</comment>
<keyword evidence="6 8" id="KW-0472">Membrane</keyword>
<feature type="transmembrane region" description="Helical" evidence="8">
    <location>
        <begin position="221"/>
        <end position="240"/>
    </location>
</feature>
<feature type="transmembrane region" description="Helical" evidence="8">
    <location>
        <begin position="531"/>
        <end position="549"/>
    </location>
</feature>
<evidence type="ECO:0000256" key="7">
    <source>
        <dbReference type="SAM" id="MobiDB-lite"/>
    </source>
</evidence>
<evidence type="ECO:0000259" key="9">
    <source>
        <dbReference type="PROSITE" id="PS50850"/>
    </source>
</evidence>
<dbReference type="AlphaFoldDB" id="A0A9P4M1L7"/>
<evidence type="ECO:0000256" key="1">
    <source>
        <dbReference type="ARBA" id="ARBA00004651"/>
    </source>
</evidence>
<dbReference type="InterPro" id="IPR036259">
    <property type="entry name" value="MFS_trans_sf"/>
</dbReference>
<evidence type="ECO:0000256" key="8">
    <source>
        <dbReference type="SAM" id="Phobius"/>
    </source>
</evidence>
<feature type="transmembrane region" description="Helical" evidence="8">
    <location>
        <begin position="154"/>
        <end position="175"/>
    </location>
</feature>
<keyword evidence="3" id="KW-1003">Cell membrane</keyword>
<feature type="transmembrane region" description="Helical" evidence="8">
    <location>
        <begin position="98"/>
        <end position="117"/>
    </location>
</feature>
<feature type="transmembrane region" description="Helical" evidence="8">
    <location>
        <begin position="187"/>
        <end position="209"/>
    </location>
</feature>
<evidence type="ECO:0000256" key="3">
    <source>
        <dbReference type="ARBA" id="ARBA00022475"/>
    </source>
</evidence>
<feature type="transmembrane region" description="Helical" evidence="8">
    <location>
        <begin position="460"/>
        <end position="478"/>
    </location>
</feature>
<dbReference type="SUPFAM" id="SSF103473">
    <property type="entry name" value="MFS general substrate transporter"/>
    <property type="match status" value="1"/>
</dbReference>
<dbReference type="Pfam" id="PF07690">
    <property type="entry name" value="MFS_1"/>
    <property type="match status" value="1"/>
</dbReference>
<feature type="transmembrane region" description="Helical" evidence="8">
    <location>
        <begin position="387"/>
        <end position="406"/>
    </location>
</feature>
<feature type="region of interest" description="Disordered" evidence="7">
    <location>
        <begin position="1"/>
        <end position="39"/>
    </location>
</feature>
<dbReference type="FunFam" id="1.20.1720.10:FF:000014">
    <property type="entry name" value="MFS drug transporter, putative"/>
    <property type="match status" value="1"/>
</dbReference>
<feature type="transmembrane region" description="Helical" evidence="8">
    <location>
        <begin position="129"/>
        <end position="148"/>
    </location>
</feature>
<dbReference type="PANTHER" id="PTHR23501">
    <property type="entry name" value="MAJOR FACILITATOR SUPERFAMILY"/>
    <property type="match status" value="1"/>
</dbReference>
<reference evidence="10" key="1">
    <citation type="journal article" date="2020" name="Stud. Mycol.">
        <title>101 Dothideomycetes genomes: a test case for predicting lifestyles and emergence of pathogens.</title>
        <authorList>
            <person name="Haridas S."/>
            <person name="Albert R."/>
            <person name="Binder M."/>
            <person name="Bloem J."/>
            <person name="Labutti K."/>
            <person name="Salamov A."/>
            <person name="Andreopoulos B."/>
            <person name="Baker S."/>
            <person name="Barry K."/>
            <person name="Bills G."/>
            <person name="Bluhm B."/>
            <person name="Cannon C."/>
            <person name="Castanera R."/>
            <person name="Culley D."/>
            <person name="Daum C."/>
            <person name="Ezra D."/>
            <person name="Gonzalez J."/>
            <person name="Henrissat B."/>
            <person name="Kuo A."/>
            <person name="Liang C."/>
            <person name="Lipzen A."/>
            <person name="Lutzoni F."/>
            <person name="Magnuson J."/>
            <person name="Mondo S."/>
            <person name="Nolan M."/>
            <person name="Ohm R."/>
            <person name="Pangilinan J."/>
            <person name="Park H.-J."/>
            <person name="Ramirez L."/>
            <person name="Alfaro M."/>
            <person name="Sun H."/>
            <person name="Tritt A."/>
            <person name="Yoshinaga Y."/>
            <person name="Zwiers L.-H."/>
            <person name="Turgeon B."/>
            <person name="Goodwin S."/>
            <person name="Spatafora J."/>
            <person name="Crous P."/>
            <person name="Grigoriev I."/>
        </authorList>
    </citation>
    <scope>NUCLEOTIDE SEQUENCE</scope>
    <source>
        <strain evidence="10">CBS 133067</strain>
    </source>
</reference>
<dbReference type="EMBL" id="ML978137">
    <property type="protein sequence ID" value="KAF2093703.1"/>
    <property type="molecule type" value="Genomic_DNA"/>
</dbReference>
<evidence type="ECO:0000256" key="4">
    <source>
        <dbReference type="ARBA" id="ARBA00022692"/>
    </source>
</evidence>
<proteinExistence type="inferred from homology"/>
<evidence type="ECO:0000256" key="6">
    <source>
        <dbReference type="ARBA" id="ARBA00023136"/>
    </source>
</evidence>
<dbReference type="OrthoDB" id="10021397at2759"/>
<evidence type="ECO:0000256" key="5">
    <source>
        <dbReference type="ARBA" id="ARBA00022989"/>
    </source>
</evidence>